<evidence type="ECO:0000313" key="1">
    <source>
        <dbReference type="EMBL" id="KAF2691105.1"/>
    </source>
</evidence>
<organism evidence="1 2">
    <name type="scientific">Lentithecium fluviatile CBS 122367</name>
    <dbReference type="NCBI Taxonomy" id="1168545"/>
    <lineage>
        <taxon>Eukaryota</taxon>
        <taxon>Fungi</taxon>
        <taxon>Dikarya</taxon>
        <taxon>Ascomycota</taxon>
        <taxon>Pezizomycotina</taxon>
        <taxon>Dothideomycetes</taxon>
        <taxon>Pleosporomycetidae</taxon>
        <taxon>Pleosporales</taxon>
        <taxon>Massarineae</taxon>
        <taxon>Lentitheciaceae</taxon>
        <taxon>Lentithecium</taxon>
    </lineage>
</organism>
<keyword evidence="2" id="KW-1185">Reference proteome</keyword>
<protein>
    <recommendedName>
        <fullName evidence="3">Alpha/beta-hydrolase</fullName>
    </recommendedName>
</protein>
<gene>
    <name evidence="1" type="ORF">K458DRAFT_455383</name>
</gene>
<reference evidence="1" key="1">
    <citation type="journal article" date="2020" name="Stud. Mycol.">
        <title>101 Dothideomycetes genomes: a test case for predicting lifestyles and emergence of pathogens.</title>
        <authorList>
            <person name="Haridas S."/>
            <person name="Albert R."/>
            <person name="Binder M."/>
            <person name="Bloem J."/>
            <person name="Labutti K."/>
            <person name="Salamov A."/>
            <person name="Andreopoulos B."/>
            <person name="Baker S."/>
            <person name="Barry K."/>
            <person name="Bills G."/>
            <person name="Bluhm B."/>
            <person name="Cannon C."/>
            <person name="Castanera R."/>
            <person name="Culley D."/>
            <person name="Daum C."/>
            <person name="Ezra D."/>
            <person name="Gonzalez J."/>
            <person name="Henrissat B."/>
            <person name="Kuo A."/>
            <person name="Liang C."/>
            <person name="Lipzen A."/>
            <person name="Lutzoni F."/>
            <person name="Magnuson J."/>
            <person name="Mondo S."/>
            <person name="Nolan M."/>
            <person name="Ohm R."/>
            <person name="Pangilinan J."/>
            <person name="Park H.-J."/>
            <person name="Ramirez L."/>
            <person name="Alfaro M."/>
            <person name="Sun H."/>
            <person name="Tritt A."/>
            <person name="Yoshinaga Y."/>
            <person name="Zwiers L.-H."/>
            <person name="Turgeon B."/>
            <person name="Goodwin S."/>
            <person name="Spatafora J."/>
            <person name="Crous P."/>
            <person name="Grigoriev I."/>
        </authorList>
    </citation>
    <scope>NUCLEOTIDE SEQUENCE</scope>
    <source>
        <strain evidence="1">CBS 122367</strain>
    </source>
</reference>
<name>A0A6G1JLV1_9PLEO</name>
<accession>A0A6G1JLV1</accession>
<evidence type="ECO:0008006" key="3">
    <source>
        <dbReference type="Google" id="ProtNLM"/>
    </source>
</evidence>
<sequence length="203" mass="21904">MPGKYNLIKYTLDEGCRVFSHDILGCGASSSDGLLLRCYITNAAIAVKSEIAGAVTLTSISLTQAELKLPGLAHSYVSRIANVENPALYGDRDCRPTLTSLPSHRERKAQPFPVGEFLSFASPTGTSAEERGKPALHITGEKECIVCDGWCPRIFEGPAKMLYGNAKPLHLSIRPGASHRLNLHKNAAWGLEVVTRFLGSNGL</sequence>
<dbReference type="AlphaFoldDB" id="A0A6G1JLV1"/>
<dbReference type="EMBL" id="MU005570">
    <property type="protein sequence ID" value="KAF2691105.1"/>
    <property type="molecule type" value="Genomic_DNA"/>
</dbReference>
<proteinExistence type="predicted"/>
<dbReference type="OrthoDB" id="190201at2759"/>
<evidence type="ECO:0000313" key="2">
    <source>
        <dbReference type="Proteomes" id="UP000799291"/>
    </source>
</evidence>
<dbReference type="Proteomes" id="UP000799291">
    <property type="component" value="Unassembled WGS sequence"/>
</dbReference>